<evidence type="ECO:0000313" key="2">
    <source>
        <dbReference type="Proteomes" id="UP000562254"/>
    </source>
</evidence>
<comment type="caution">
    <text evidence="1">The sequence shown here is derived from an EMBL/GenBank/DDBJ whole genome shotgun (WGS) entry which is preliminary data.</text>
</comment>
<evidence type="ECO:0008006" key="3">
    <source>
        <dbReference type="Google" id="ProtNLM"/>
    </source>
</evidence>
<keyword evidence="2" id="KW-1185">Reference proteome</keyword>
<reference evidence="1 2" key="1">
    <citation type="submission" date="2020-08" db="EMBL/GenBank/DDBJ databases">
        <title>Genomic Encyclopedia of Type Strains, Phase IV (KMG-IV): sequencing the most valuable type-strain genomes for metagenomic binning, comparative biology and taxonomic classification.</title>
        <authorList>
            <person name="Goeker M."/>
        </authorList>
    </citation>
    <scope>NUCLEOTIDE SEQUENCE [LARGE SCALE GENOMIC DNA]</scope>
    <source>
        <strain evidence="1 2">DSM 25895</strain>
    </source>
</reference>
<protein>
    <recommendedName>
        <fullName evidence="3">Glycosyltransferase</fullName>
    </recommendedName>
</protein>
<organism evidence="1 2">
    <name type="scientific">Neoroseomonas alkaliterrae</name>
    <dbReference type="NCBI Taxonomy" id="1452450"/>
    <lineage>
        <taxon>Bacteria</taxon>
        <taxon>Pseudomonadati</taxon>
        <taxon>Pseudomonadota</taxon>
        <taxon>Alphaproteobacteria</taxon>
        <taxon>Acetobacterales</taxon>
        <taxon>Acetobacteraceae</taxon>
        <taxon>Neoroseomonas</taxon>
    </lineage>
</organism>
<name>A0A840Y2L1_9PROT</name>
<dbReference type="RefSeq" id="WP_184481914.1">
    <property type="nucleotide sequence ID" value="NZ_JACIJE010000002.1"/>
</dbReference>
<dbReference type="Pfam" id="PF13692">
    <property type="entry name" value="Glyco_trans_1_4"/>
    <property type="match status" value="1"/>
</dbReference>
<proteinExistence type="predicted"/>
<accession>A0A840Y2L1</accession>
<dbReference type="AlphaFoldDB" id="A0A840Y2L1"/>
<dbReference type="Proteomes" id="UP000562254">
    <property type="component" value="Unassembled WGS sequence"/>
</dbReference>
<dbReference type="SUPFAM" id="SSF53756">
    <property type="entry name" value="UDP-Glycosyltransferase/glycogen phosphorylase"/>
    <property type="match status" value="1"/>
</dbReference>
<dbReference type="Gene3D" id="3.40.50.2000">
    <property type="entry name" value="Glycogen Phosphorylase B"/>
    <property type="match status" value="1"/>
</dbReference>
<gene>
    <name evidence="1" type="ORF">FHS88_000998</name>
</gene>
<sequence length="552" mass="58246">MRVAYLGLAYHAKTGSTRFLLDLLADHAQVDAFFAEPDPAKLREACAGFDERDYDAIVVLQLHEAFALLSGRHPNVTYAPMHDAMWRGGAFLWKPHFNTAKVLCFSRALHAEVMRRAPVHAYAQYYPDPARHRPADPAPGLRGVFWYRRSEIPPASVFALTAGTRFDSLTIHDAPDPGHEAPFPAAVPGHLARLDRTVWTPDGTPFRAAQEAANVFFAPRPLEGIGMSFLEAMARGLCVVAPDAPTMNEYVSHGVNGLLYAPGRPTPRDFTRAREIGARAREDIAAGHARWQAALPALAEFLLTPTARLRRVPGRLGLTLPAPEPDGDLAAAGIAPLAPGAAPPPGATWLLHAPPGAAPDAAALRAAAMAAPAGAVAIRGHHLALRPDGSTTLHRADDLAAAWARLLAGEAGPEGLGVPEATLIRAAFLAERAAALPATAPALAALLLEAGAPLHVADAVLATRPASAEADRPGWIALAARREGEAAAARLAAAFAAADAAVREAARAAAPARRALALIGLADRLHPALGRLAERLAHSPRLRRLATRLLGR</sequence>
<dbReference type="EMBL" id="JACIJE010000002">
    <property type="protein sequence ID" value="MBB5688882.1"/>
    <property type="molecule type" value="Genomic_DNA"/>
</dbReference>
<evidence type="ECO:0000313" key="1">
    <source>
        <dbReference type="EMBL" id="MBB5688882.1"/>
    </source>
</evidence>